<comment type="similarity">
    <text evidence="9">Belongs to the SecE/SEC61-gamma family.</text>
</comment>
<dbReference type="PANTHER" id="PTHR33910">
    <property type="entry name" value="PROTEIN TRANSLOCASE SUBUNIT SECE"/>
    <property type="match status" value="1"/>
</dbReference>
<sequence>MKKVTQADKNAEPGSKFELSRISEFSQEVKNEFNKIAWPDKKHTMATTGVVVLLVFMVSFYLGTVDLLLGKLIGLVIK</sequence>
<dbReference type="GO" id="GO:0006605">
    <property type="term" value="P:protein targeting"/>
    <property type="evidence" value="ECO:0007669"/>
    <property type="project" value="UniProtKB-UniRule"/>
</dbReference>
<evidence type="ECO:0000256" key="4">
    <source>
        <dbReference type="ARBA" id="ARBA00022692"/>
    </source>
</evidence>
<gene>
    <name evidence="9 10" type="primary">secE</name>
    <name evidence="10" type="ORF">H8E41_11885</name>
</gene>
<dbReference type="Gene3D" id="1.20.5.1030">
    <property type="entry name" value="Preprotein translocase secy subunit"/>
    <property type="match status" value="1"/>
</dbReference>
<protein>
    <recommendedName>
        <fullName evidence="9">Protein translocase subunit SecE</fullName>
    </recommendedName>
</protein>
<dbReference type="Pfam" id="PF00584">
    <property type="entry name" value="SecE"/>
    <property type="match status" value="1"/>
</dbReference>
<evidence type="ECO:0000313" key="10">
    <source>
        <dbReference type="EMBL" id="MBC8318599.1"/>
    </source>
</evidence>
<evidence type="ECO:0000256" key="2">
    <source>
        <dbReference type="ARBA" id="ARBA00022448"/>
    </source>
</evidence>
<keyword evidence="4 9" id="KW-0812">Transmembrane</keyword>
<evidence type="ECO:0000256" key="7">
    <source>
        <dbReference type="ARBA" id="ARBA00023010"/>
    </source>
</evidence>
<keyword evidence="5 9" id="KW-0653">Protein transport</keyword>
<evidence type="ECO:0000256" key="6">
    <source>
        <dbReference type="ARBA" id="ARBA00022989"/>
    </source>
</evidence>
<comment type="function">
    <text evidence="9">Essential subunit of the Sec protein translocation channel SecYEG. Clamps together the 2 halves of SecY. May contact the channel plug during translocation.</text>
</comment>
<dbReference type="InterPro" id="IPR038379">
    <property type="entry name" value="SecE_sf"/>
</dbReference>
<dbReference type="NCBIfam" id="TIGR00964">
    <property type="entry name" value="secE_bact"/>
    <property type="match status" value="1"/>
</dbReference>
<dbReference type="EMBL" id="JACNJZ010000171">
    <property type="protein sequence ID" value="MBC8318599.1"/>
    <property type="molecule type" value="Genomic_DNA"/>
</dbReference>
<comment type="subcellular location">
    <subcellularLocation>
        <location evidence="9">Cell membrane</location>
        <topology evidence="9">Single-pass membrane protein</topology>
    </subcellularLocation>
    <subcellularLocation>
        <location evidence="1">Membrane</location>
    </subcellularLocation>
</comment>
<proteinExistence type="inferred from homology"/>
<feature type="transmembrane region" description="Helical" evidence="9">
    <location>
        <begin position="44"/>
        <end position="62"/>
    </location>
</feature>
<accession>A0A8J6NEG5</accession>
<evidence type="ECO:0000256" key="3">
    <source>
        <dbReference type="ARBA" id="ARBA00022475"/>
    </source>
</evidence>
<dbReference type="PANTHER" id="PTHR33910:SF1">
    <property type="entry name" value="PROTEIN TRANSLOCASE SUBUNIT SECE"/>
    <property type="match status" value="1"/>
</dbReference>
<keyword evidence="2 9" id="KW-0813">Transport</keyword>
<evidence type="ECO:0000256" key="8">
    <source>
        <dbReference type="ARBA" id="ARBA00023136"/>
    </source>
</evidence>
<evidence type="ECO:0000256" key="1">
    <source>
        <dbReference type="ARBA" id="ARBA00004370"/>
    </source>
</evidence>
<dbReference type="Proteomes" id="UP000614424">
    <property type="component" value="Unassembled WGS sequence"/>
</dbReference>
<comment type="subunit">
    <text evidence="9">Component of the Sec protein translocase complex. Heterotrimer consisting of SecY, SecE and SecG subunits. The heterotrimers can form oligomers, although 1 heterotrimer is thought to be able to translocate proteins. Interacts with the ribosome. Interacts with SecDF, and other proteins may be involved. Interacts with SecA.</text>
</comment>
<keyword evidence="7 9" id="KW-0811">Translocation</keyword>
<comment type="caution">
    <text evidence="10">The sequence shown here is derived from an EMBL/GenBank/DDBJ whole genome shotgun (WGS) entry which is preliminary data.</text>
</comment>
<dbReference type="GO" id="GO:0008320">
    <property type="term" value="F:protein transmembrane transporter activity"/>
    <property type="evidence" value="ECO:0007669"/>
    <property type="project" value="UniProtKB-UniRule"/>
</dbReference>
<dbReference type="InterPro" id="IPR001901">
    <property type="entry name" value="Translocase_SecE/Sec61-g"/>
</dbReference>
<evidence type="ECO:0000256" key="9">
    <source>
        <dbReference type="HAMAP-Rule" id="MF_00422"/>
    </source>
</evidence>
<dbReference type="GO" id="GO:0005886">
    <property type="term" value="C:plasma membrane"/>
    <property type="evidence" value="ECO:0007669"/>
    <property type="project" value="UniProtKB-SubCell"/>
</dbReference>
<evidence type="ECO:0000313" key="11">
    <source>
        <dbReference type="Proteomes" id="UP000614424"/>
    </source>
</evidence>
<dbReference type="InterPro" id="IPR005807">
    <property type="entry name" value="SecE_bac"/>
</dbReference>
<evidence type="ECO:0000256" key="5">
    <source>
        <dbReference type="ARBA" id="ARBA00022927"/>
    </source>
</evidence>
<keyword evidence="8 9" id="KW-0472">Membrane</keyword>
<dbReference type="HAMAP" id="MF_00422">
    <property type="entry name" value="SecE"/>
    <property type="match status" value="1"/>
</dbReference>
<keyword evidence="6 9" id="KW-1133">Transmembrane helix</keyword>
<dbReference type="GO" id="GO:0043952">
    <property type="term" value="P:protein transport by the Sec complex"/>
    <property type="evidence" value="ECO:0007669"/>
    <property type="project" value="UniProtKB-UniRule"/>
</dbReference>
<organism evidence="10 11">
    <name type="scientific">Candidatus Desulfobia pelagia</name>
    <dbReference type="NCBI Taxonomy" id="2841692"/>
    <lineage>
        <taxon>Bacteria</taxon>
        <taxon>Pseudomonadati</taxon>
        <taxon>Thermodesulfobacteriota</taxon>
        <taxon>Desulfobulbia</taxon>
        <taxon>Desulfobulbales</taxon>
        <taxon>Desulfobulbaceae</taxon>
        <taxon>Candidatus Desulfobia</taxon>
    </lineage>
</organism>
<dbReference type="GO" id="GO:0009306">
    <property type="term" value="P:protein secretion"/>
    <property type="evidence" value="ECO:0007669"/>
    <property type="project" value="UniProtKB-UniRule"/>
</dbReference>
<keyword evidence="3 9" id="KW-1003">Cell membrane</keyword>
<dbReference type="GO" id="GO:0065002">
    <property type="term" value="P:intracellular protein transmembrane transport"/>
    <property type="evidence" value="ECO:0007669"/>
    <property type="project" value="UniProtKB-UniRule"/>
</dbReference>
<dbReference type="AlphaFoldDB" id="A0A8J6NEG5"/>
<name>A0A8J6NEG5_9BACT</name>
<reference evidence="10 11" key="1">
    <citation type="submission" date="2020-08" db="EMBL/GenBank/DDBJ databases">
        <title>Bridging the membrane lipid divide: bacteria of the FCB group superphylum have the potential to synthesize archaeal ether lipids.</title>
        <authorList>
            <person name="Villanueva L."/>
            <person name="Von Meijenfeldt F.A.B."/>
            <person name="Westbye A.B."/>
            <person name="Yadav S."/>
            <person name="Hopmans E.C."/>
            <person name="Dutilh B.E."/>
            <person name="Sinninghe Damste J.S."/>
        </authorList>
    </citation>
    <scope>NUCLEOTIDE SEQUENCE [LARGE SCALE GENOMIC DNA]</scope>
    <source>
        <strain evidence="10">NIOZ-UU47</strain>
    </source>
</reference>